<protein>
    <submittedName>
        <fullName evidence="1">Uncharacterized protein</fullName>
    </submittedName>
</protein>
<evidence type="ECO:0000313" key="2">
    <source>
        <dbReference type="Proteomes" id="UP000297452"/>
    </source>
</evidence>
<gene>
    <name evidence="1" type="ORF">BOTNAR_0204g00130</name>
</gene>
<keyword evidence="2" id="KW-1185">Reference proteome</keyword>
<proteinExistence type="predicted"/>
<comment type="caution">
    <text evidence="1">The sequence shown here is derived from an EMBL/GenBank/DDBJ whole genome shotgun (WGS) entry which is preliminary data.</text>
</comment>
<dbReference type="EMBL" id="PQXJ01000204">
    <property type="protein sequence ID" value="TGO57269.1"/>
    <property type="molecule type" value="Genomic_DNA"/>
</dbReference>
<dbReference type="AlphaFoldDB" id="A0A4Z1I6L8"/>
<reference evidence="1 2" key="1">
    <citation type="submission" date="2017-12" db="EMBL/GenBank/DDBJ databases">
        <title>Comparative genomics of Botrytis spp.</title>
        <authorList>
            <person name="Valero-Jimenez C.A."/>
            <person name="Tapia P."/>
            <person name="Veloso J."/>
            <person name="Silva-Moreno E."/>
            <person name="Staats M."/>
            <person name="Valdes J.H."/>
            <person name="Van Kan J.A.L."/>
        </authorList>
    </citation>
    <scope>NUCLEOTIDE SEQUENCE [LARGE SCALE GENOMIC DNA]</scope>
    <source>
        <strain evidence="1 2">MUCL2120</strain>
    </source>
</reference>
<sequence length="81" mass="9286">MTALGTETNLLWSRVDDDGFLSSAPPWQRQASELHLSSRAYESLFSPLSFHRKKTLSRLLDFILFDPIRIPSNNSSQYTVQ</sequence>
<evidence type="ECO:0000313" key="1">
    <source>
        <dbReference type="EMBL" id="TGO57269.1"/>
    </source>
</evidence>
<name>A0A4Z1I6L8_9HELO</name>
<organism evidence="1 2">
    <name type="scientific">Botryotinia narcissicola</name>
    <dbReference type="NCBI Taxonomy" id="278944"/>
    <lineage>
        <taxon>Eukaryota</taxon>
        <taxon>Fungi</taxon>
        <taxon>Dikarya</taxon>
        <taxon>Ascomycota</taxon>
        <taxon>Pezizomycotina</taxon>
        <taxon>Leotiomycetes</taxon>
        <taxon>Helotiales</taxon>
        <taxon>Sclerotiniaceae</taxon>
        <taxon>Botryotinia</taxon>
    </lineage>
</organism>
<dbReference type="Proteomes" id="UP000297452">
    <property type="component" value="Unassembled WGS sequence"/>
</dbReference>
<accession>A0A4Z1I6L8</accession>